<feature type="compositionally biased region" description="Basic and acidic residues" evidence="1">
    <location>
        <begin position="24"/>
        <end position="40"/>
    </location>
</feature>
<evidence type="ECO:0000313" key="3">
    <source>
        <dbReference type="Proteomes" id="UP000538147"/>
    </source>
</evidence>
<proteinExistence type="predicted"/>
<sequence length="150" mass="15798">MTKPREPQTESNEQQGEDQAQDVAQDRLEGLPGDDHDMLASRKAKSGLDDDNDYIDTVDHLKGMVTSGRVDMSAYAGEPMMDDGDTVVSDALVADGGEGDDDLGADPDDRGALNEVADTGENPLAAVASDHGDVDETSDDDAGSDEVDSR</sequence>
<evidence type="ECO:0000256" key="1">
    <source>
        <dbReference type="SAM" id="MobiDB-lite"/>
    </source>
</evidence>
<dbReference type="AlphaFoldDB" id="A0A841L2S8"/>
<feature type="region of interest" description="Disordered" evidence="1">
    <location>
        <begin position="1"/>
        <end position="54"/>
    </location>
</feature>
<name>A0A841L2S8_9SPHN</name>
<feature type="compositionally biased region" description="Acidic residues" evidence="1">
    <location>
        <begin position="97"/>
        <end position="106"/>
    </location>
</feature>
<feature type="region of interest" description="Disordered" evidence="1">
    <location>
        <begin position="91"/>
        <end position="150"/>
    </location>
</feature>
<dbReference type="RefSeq" id="WP_184196667.1">
    <property type="nucleotide sequence ID" value="NZ_BMOX01000047.1"/>
</dbReference>
<comment type="caution">
    <text evidence="2">The sequence shown here is derived from an EMBL/GenBank/DDBJ whole genome shotgun (WGS) entry which is preliminary data.</text>
</comment>
<keyword evidence="3" id="KW-1185">Reference proteome</keyword>
<gene>
    <name evidence="2" type="ORF">FHS79_001129</name>
</gene>
<reference evidence="2 3" key="1">
    <citation type="submission" date="2020-08" db="EMBL/GenBank/DDBJ databases">
        <title>Genomic Encyclopedia of Type Strains, Phase IV (KMG-IV): sequencing the most valuable type-strain genomes for metagenomic binning, comparative biology and taxonomic classification.</title>
        <authorList>
            <person name="Goeker M."/>
        </authorList>
    </citation>
    <scope>NUCLEOTIDE SEQUENCE [LARGE SCALE GENOMIC DNA]</scope>
    <source>
        <strain evidence="2 3">DSM 102189</strain>
    </source>
</reference>
<evidence type="ECO:0000313" key="2">
    <source>
        <dbReference type="EMBL" id="MBB6226967.1"/>
    </source>
</evidence>
<dbReference type="EMBL" id="JACIIV010000007">
    <property type="protein sequence ID" value="MBB6226967.1"/>
    <property type="molecule type" value="Genomic_DNA"/>
</dbReference>
<protein>
    <submittedName>
        <fullName evidence="2">Uncharacterized protein</fullName>
    </submittedName>
</protein>
<accession>A0A841L2S8</accession>
<organism evidence="2 3">
    <name type="scientific">Polymorphobacter multimanifer</name>
    <dbReference type="NCBI Taxonomy" id="1070431"/>
    <lineage>
        <taxon>Bacteria</taxon>
        <taxon>Pseudomonadati</taxon>
        <taxon>Pseudomonadota</taxon>
        <taxon>Alphaproteobacteria</taxon>
        <taxon>Sphingomonadales</taxon>
        <taxon>Sphingosinicellaceae</taxon>
        <taxon>Polymorphobacter</taxon>
    </lineage>
</organism>
<feature type="compositionally biased region" description="Acidic residues" evidence="1">
    <location>
        <begin position="133"/>
        <end position="150"/>
    </location>
</feature>
<dbReference type="Proteomes" id="UP000538147">
    <property type="component" value="Unassembled WGS sequence"/>
</dbReference>